<protein>
    <submittedName>
        <fullName evidence="2">Ankyrin repeats (3 copies)</fullName>
    </submittedName>
</protein>
<name>A0A0W1AAG8_9GAMM</name>
<feature type="repeat" description="ANK" evidence="1">
    <location>
        <begin position="325"/>
        <end position="357"/>
    </location>
</feature>
<reference evidence="2 3" key="1">
    <citation type="submission" date="2015-11" db="EMBL/GenBank/DDBJ databases">
        <title>Genomic analysis of 38 Legionella species identifies large and diverse effector repertoires.</title>
        <authorList>
            <person name="Burstein D."/>
            <person name="Amaro F."/>
            <person name="Zusman T."/>
            <person name="Lifshitz Z."/>
            <person name="Cohen O."/>
            <person name="Gilbert J.A."/>
            <person name="Pupko T."/>
            <person name="Shuman H.A."/>
            <person name="Segal G."/>
        </authorList>
    </citation>
    <scope>NUCLEOTIDE SEQUENCE [LARGE SCALE GENOMIC DNA]</scope>
    <source>
        <strain evidence="2 3">ATCC 49508</strain>
    </source>
</reference>
<evidence type="ECO:0000313" key="3">
    <source>
        <dbReference type="Proteomes" id="UP000054662"/>
    </source>
</evidence>
<dbReference type="InterPro" id="IPR052391">
    <property type="entry name" value="E3_Ligase-Neurotoxin"/>
</dbReference>
<keyword evidence="1" id="KW-0040">ANK repeat</keyword>
<dbReference type="PROSITE" id="PS50088">
    <property type="entry name" value="ANK_REPEAT"/>
    <property type="match status" value="2"/>
</dbReference>
<comment type="caution">
    <text evidence="2">The sequence shown here is derived from an EMBL/GenBank/DDBJ whole genome shotgun (WGS) entry which is preliminary data.</text>
</comment>
<dbReference type="PATRIC" id="fig|45076.6.peg.1793"/>
<dbReference type="PANTHER" id="PTHR24133">
    <property type="entry name" value="ANKYRIN DOMAIN-CONTAINING"/>
    <property type="match status" value="1"/>
</dbReference>
<dbReference type="PANTHER" id="PTHR24133:SF40">
    <property type="entry name" value="ANKYRIN REPEAT DOMAIN 44"/>
    <property type="match status" value="1"/>
</dbReference>
<dbReference type="SMART" id="SM00248">
    <property type="entry name" value="ANK"/>
    <property type="match status" value="5"/>
</dbReference>
<dbReference type="InterPro" id="IPR036770">
    <property type="entry name" value="Ankyrin_rpt-contain_sf"/>
</dbReference>
<dbReference type="AlphaFoldDB" id="A0A0W1AAG8"/>
<dbReference type="EMBL" id="LNZC01000020">
    <property type="protein sequence ID" value="KTD78260.1"/>
    <property type="molecule type" value="Genomic_DNA"/>
</dbReference>
<dbReference type="InterPro" id="IPR002110">
    <property type="entry name" value="Ankyrin_rpt"/>
</dbReference>
<dbReference type="SUPFAM" id="SSF48403">
    <property type="entry name" value="Ankyrin repeat"/>
    <property type="match status" value="1"/>
</dbReference>
<dbReference type="STRING" id="45076.Lwor_1655"/>
<dbReference type="Pfam" id="PF00023">
    <property type="entry name" value="Ank"/>
    <property type="match status" value="1"/>
</dbReference>
<proteinExistence type="predicted"/>
<dbReference type="Proteomes" id="UP000054662">
    <property type="component" value="Unassembled WGS sequence"/>
</dbReference>
<gene>
    <name evidence="2" type="ORF">Lwor_1655</name>
</gene>
<evidence type="ECO:0000256" key="1">
    <source>
        <dbReference type="PROSITE-ProRule" id="PRU00023"/>
    </source>
</evidence>
<dbReference type="Gene3D" id="1.25.40.20">
    <property type="entry name" value="Ankyrin repeat-containing domain"/>
    <property type="match status" value="1"/>
</dbReference>
<feature type="repeat" description="ANK" evidence="1">
    <location>
        <begin position="554"/>
        <end position="586"/>
    </location>
</feature>
<evidence type="ECO:0000313" key="2">
    <source>
        <dbReference type="EMBL" id="KTD78260.1"/>
    </source>
</evidence>
<sequence>MTEAEIEAELKRTGWNFIGQGTFSQVYLSQNELTINGQTCHWVIKKPRISSSLSAPGRVVRKWNETNRERPAFVSKHGWIAPYMGDVEATDEQIAAALIEIYQRTGHIIADACSPKNFLYHNGAVYCVDFDNAFNRLSIESRKISFFTNHHYTLYFKGVEKQGFPISIAVIRALGYLEMQYSSETIRTQMIEKGFLTLRILQIIANYHQCRSVVPELISHLPVLARIEQLDPGNRIPNRLIDPSFVTNIADGITDDTTLELLEEWLITYMMVAPQLKNRANLPPLLDLYGCSNEERPLWLVKNEDVYAIRLLFKYDRSGIPQHFCGITLLHHAAALGKCASLRELIDLGVDLYARTAFLNRPEEEQESALEFAIKSGHGQAAKMLIDAGYQSEERTHELLEMSKRNPQNGLTLFILTAQENMPELLERLLQVNPDFINKTDASGCTALIHAVMRGHLNIVHYLVGQNACTTVKTAFSSSEKGHDFLNEFTLADWALYYGHQHVFELFSFMRSIIIENDYIKPANLDDAFLRSDLAKIQWLIPQGSPLLKKIINAMGTPLHLAIMHKQEAIACYLVKAGSDLAINSTQLTEQLLQTRMPG</sequence>
<dbReference type="Pfam" id="PF12796">
    <property type="entry name" value="Ank_2"/>
    <property type="match status" value="2"/>
</dbReference>
<accession>A0A0W1AAG8</accession>
<organism evidence="2 3">
    <name type="scientific">Legionella worsleiensis</name>
    <dbReference type="NCBI Taxonomy" id="45076"/>
    <lineage>
        <taxon>Bacteria</taxon>
        <taxon>Pseudomonadati</taxon>
        <taxon>Pseudomonadota</taxon>
        <taxon>Gammaproteobacteria</taxon>
        <taxon>Legionellales</taxon>
        <taxon>Legionellaceae</taxon>
        <taxon>Legionella</taxon>
    </lineage>
</organism>
<keyword evidence="3" id="KW-1185">Reference proteome</keyword>